<dbReference type="EnsemblFungi" id="EJT77841">
    <property type="protein sequence ID" value="EJT77841"/>
    <property type="gene ID" value="GGTG_02944"/>
</dbReference>
<reference evidence="1" key="2">
    <citation type="submission" date="2010-07" db="EMBL/GenBank/DDBJ databases">
        <authorList>
            <consortium name="The Broad Institute Genome Sequencing Platform"/>
            <consortium name="Broad Institute Genome Sequencing Center for Infectious Disease"/>
            <person name="Ma L.-J."/>
            <person name="Dead R."/>
            <person name="Young S."/>
            <person name="Zeng Q."/>
            <person name="Koehrsen M."/>
            <person name="Alvarado L."/>
            <person name="Berlin A."/>
            <person name="Chapman S.B."/>
            <person name="Chen Z."/>
            <person name="Freedman E."/>
            <person name="Gellesch M."/>
            <person name="Goldberg J."/>
            <person name="Griggs A."/>
            <person name="Gujja S."/>
            <person name="Heilman E.R."/>
            <person name="Heiman D."/>
            <person name="Hepburn T."/>
            <person name="Howarth C."/>
            <person name="Jen D."/>
            <person name="Larson L."/>
            <person name="Mehta T."/>
            <person name="Neiman D."/>
            <person name="Pearson M."/>
            <person name="Roberts A."/>
            <person name="Saif S."/>
            <person name="Shea T."/>
            <person name="Shenoy N."/>
            <person name="Sisk P."/>
            <person name="Stolte C."/>
            <person name="Sykes S."/>
            <person name="Walk T."/>
            <person name="White J."/>
            <person name="Yandava C."/>
            <person name="Haas B."/>
            <person name="Nusbaum C."/>
            <person name="Birren B."/>
        </authorList>
    </citation>
    <scope>NUCLEOTIDE SEQUENCE</scope>
    <source>
        <strain evidence="1">R3-111a-1</strain>
    </source>
</reference>
<reference evidence="1" key="3">
    <citation type="submission" date="2010-09" db="EMBL/GenBank/DDBJ databases">
        <title>Annotation of Gaeumannomyces graminis var. tritici R3-111a-1.</title>
        <authorList>
            <consortium name="The Broad Institute Genome Sequencing Platform"/>
            <person name="Ma L.-J."/>
            <person name="Dead R."/>
            <person name="Young S.K."/>
            <person name="Zeng Q."/>
            <person name="Gargeya S."/>
            <person name="Fitzgerald M."/>
            <person name="Haas B."/>
            <person name="Abouelleil A."/>
            <person name="Alvarado L."/>
            <person name="Arachchi H.M."/>
            <person name="Berlin A."/>
            <person name="Brown A."/>
            <person name="Chapman S.B."/>
            <person name="Chen Z."/>
            <person name="Dunbar C."/>
            <person name="Freedman E."/>
            <person name="Gearin G."/>
            <person name="Gellesch M."/>
            <person name="Goldberg J."/>
            <person name="Griggs A."/>
            <person name="Gujja S."/>
            <person name="Heiman D."/>
            <person name="Howarth C."/>
            <person name="Larson L."/>
            <person name="Lui A."/>
            <person name="MacDonald P.J.P."/>
            <person name="Mehta T."/>
            <person name="Montmayeur A."/>
            <person name="Murphy C."/>
            <person name="Neiman D."/>
            <person name="Pearson M."/>
            <person name="Priest M."/>
            <person name="Roberts A."/>
            <person name="Saif S."/>
            <person name="Shea T."/>
            <person name="Shenoy N."/>
            <person name="Sisk P."/>
            <person name="Stolte C."/>
            <person name="Sykes S."/>
            <person name="Yandava C."/>
            <person name="Wortman J."/>
            <person name="Nusbaum C."/>
            <person name="Birren B."/>
        </authorList>
    </citation>
    <scope>NUCLEOTIDE SEQUENCE</scope>
    <source>
        <strain evidence="1">R3-111a-1</strain>
    </source>
</reference>
<keyword evidence="3" id="KW-1185">Reference proteome</keyword>
<dbReference type="HOGENOM" id="CLU_1740612_0_0_1"/>
<reference evidence="3" key="1">
    <citation type="submission" date="2010-07" db="EMBL/GenBank/DDBJ databases">
        <title>The genome sequence of Gaeumannomyces graminis var. tritici strain R3-111a-1.</title>
        <authorList>
            <consortium name="The Broad Institute Genome Sequencing Platform"/>
            <person name="Ma L.-J."/>
            <person name="Dead R."/>
            <person name="Young S."/>
            <person name="Zeng Q."/>
            <person name="Koehrsen M."/>
            <person name="Alvarado L."/>
            <person name="Berlin A."/>
            <person name="Chapman S.B."/>
            <person name="Chen Z."/>
            <person name="Freedman E."/>
            <person name="Gellesch M."/>
            <person name="Goldberg J."/>
            <person name="Griggs A."/>
            <person name="Gujja S."/>
            <person name="Heilman E.R."/>
            <person name="Heiman D."/>
            <person name="Hepburn T."/>
            <person name="Howarth C."/>
            <person name="Jen D."/>
            <person name="Larson L."/>
            <person name="Mehta T."/>
            <person name="Neiman D."/>
            <person name="Pearson M."/>
            <person name="Roberts A."/>
            <person name="Saif S."/>
            <person name="Shea T."/>
            <person name="Shenoy N."/>
            <person name="Sisk P."/>
            <person name="Stolte C."/>
            <person name="Sykes S."/>
            <person name="Walk T."/>
            <person name="White J."/>
            <person name="Yandava C."/>
            <person name="Haas B."/>
            <person name="Nusbaum C."/>
            <person name="Birren B."/>
        </authorList>
    </citation>
    <scope>NUCLEOTIDE SEQUENCE [LARGE SCALE GENOMIC DNA]</scope>
    <source>
        <strain evidence="3">R3-111a-1</strain>
    </source>
</reference>
<name>J3NNT8_GAET3</name>
<reference evidence="2" key="5">
    <citation type="submission" date="2018-04" db="UniProtKB">
        <authorList>
            <consortium name="EnsemblFungi"/>
        </authorList>
    </citation>
    <scope>IDENTIFICATION</scope>
    <source>
        <strain evidence="2">R3-111a-1</strain>
    </source>
</reference>
<dbReference type="VEuPathDB" id="FungiDB:GGTG_02944"/>
<gene>
    <name evidence="2" type="primary">20343402</name>
    <name evidence="1" type="ORF">GGTG_02944</name>
</gene>
<evidence type="ECO:0000313" key="2">
    <source>
        <dbReference type="EnsemblFungi" id="EJT77841"/>
    </source>
</evidence>
<dbReference type="Proteomes" id="UP000006039">
    <property type="component" value="Unassembled WGS sequence"/>
</dbReference>
<dbReference type="EMBL" id="GL385396">
    <property type="protein sequence ID" value="EJT77841.1"/>
    <property type="molecule type" value="Genomic_DNA"/>
</dbReference>
<dbReference type="AlphaFoldDB" id="J3NNT8"/>
<evidence type="ECO:0000313" key="1">
    <source>
        <dbReference type="EMBL" id="EJT77841.1"/>
    </source>
</evidence>
<protein>
    <submittedName>
        <fullName evidence="1 2">Uncharacterized protein</fullName>
    </submittedName>
</protein>
<dbReference type="GeneID" id="20343402"/>
<proteinExistence type="predicted"/>
<organism evidence="1">
    <name type="scientific">Gaeumannomyces tritici (strain R3-111a-1)</name>
    <name type="common">Wheat and barley take-all root rot fungus</name>
    <name type="synonym">Gaeumannomyces graminis var. tritici</name>
    <dbReference type="NCBI Taxonomy" id="644352"/>
    <lineage>
        <taxon>Eukaryota</taxon>
        <taxon>Fungi</taxon>
        <taxon>Dikarya</taxon>
        <taxon>Ascomycota</taxon>
        <taxon>Pezizomycotina</taxon>
        <taxon>Sordariomycetes</taxon>
        <taxon>Sordariomycetidae</taxon>
        <taxon>Magnaporthales</taxon>
        <taxon>Magnaporthaceae</taxon>
        <taxon>Gaeumannomyces</taxon>
    </lineage>
</organism>
<evidence type="ECO:0000313" key="3">
    <source>
        <dbReference type="Proteomes" id="UP000006039"/>
    </source>
</evidence>
<accession>J3NNT8</accession>
<reference evidence="2" key="4">
    <citation type="journal article" date="2015" name="G3 (Bethesda)">
        <title>Genome sequences of three phytopathogenic species of the Magnaporthaceae family of fungi.</title>
        <authorList>
            <person name="Okagaki L.H."/>
            <person name="Nunes C.C."/>
            <person name="Sailsbery J."/>
            <person name="Clay B."/>
            <person name="Brown D."/>
            <person name="John T."/>
            <person name="Oh Y."/>
            <person name="Young N."/>
            <person name="Fitzgerald M."/>
            <person name="Haas B.J."/>
            <person name="Zeng Q."/>
            <person name="Young S."/>
            <person name="Adiconis X."/>
            <person name="Fan L."/>
            <person name="Levin J.Z."/>
            <person name="Mitchell T.K."/>
            <person name="Okubara P.A."/>
            <person name="Farman M.L."/>
            <person name="Kohn L.M."/>
            <person name="Birren B."/>
            <person name="Ma L.-J."/>
            <person name="Dean R.A."/>
        </authorList>
    </citation>
    <scope>NUCLEOTIDE SEQUENCE</scope>
    <source>
        <strain evidence="2">R3-111a-1</strain>
    </source>
</reference>
<sequence>MMAQRRGTKRASGVGVWRSLVQVRFGVDRKRALSPTSTDPRRRNRCGHRSISCQASGQPEFGAISDNTRSWVGRANLDGRDEVDGCALIGLFEREDPQDMYLCISNVLCGRINARNCLSRPADLGSHLLEAPVWHVCQCLGQRTGPPALD</sequence>
<dbReference type="RefSeq" id="XP_009218986.1">
    <property type="nucleotide sequence ID" value="XM_009220722.1"/>
</dbReference>